<feature type="signal peptide" evidence="1">
    <location>
        <begin position="1"/>
        <end position="18"/>
    </location>
</feature>
<name>A0A8S9MNR0_BRACR</name>
<organism evidence="2 3">
    <name type="scientific">Brassica cretica</name>
    <name type="common">Mustard</name>
    <dbReference type="NCBI Taxonomy" id="69181"/>
    <lineage>
        <taxon>Eukaryota</taxon>
        <taxon>Viridiplantae</taxon>
        <taxon>Streptophyta</taxon>
        <taxon>Embryophyta</taxon>
        <taxon>Tracheophyta</taxon>
        <taxon>Spermatophyta</taxon>
        <taxon>Magnoliopsida</taxon>
        <taxon>eudicotyledons</taxon>
        <taxon>Gunneridae</taxon>
        <taxon>Pentapetalae</taxon>
        <taxon>rosids</taxon>
        <taxon>malvids</taxon>
        <taxon>Brassicales</taxon>
        <taxon>Brassicaceae</taxon>
        <taxon>Brassiceae</taxon>
        <taxon>Brassica</taxon>
    </lineage>
</organism>
<protein>
    <submittedName>
        <fullName evidence="2">Uncharacterized protein</fullName>
    </submittedName>
</protein>
<comment type="caution">
    <text evidence="2">The sequence shown here is derived from an EMBL/GenBank/DDBJ whole genome shotgun (WGS) entry which is preliminary data.</text>
</comment>
<evidence type="ECO:0000313" key="3">
    <source>
        <dbReference type="Proteomes" id="UP000712281"/>
    </source>
</evidence>
<accession>A0A8S9MNR0</accession>
<dbReference type="EMBL" id="QGKW02000007">
    <property type="protein sequence ID" value="KAF2618703.1"/>
    <property type="molecule type" value="Genomic_DNA"/>
</dbReference>
<reference evidence="2" key="1">
    <citation type="submission" date="2019-12" db="EMBL/GenBank/DDBJ databases">
        <title>Genome sequencing and annotation of Brassica cretica.</title>
        <authorList>
            <person name="Studholme D.J."/>
            <person name="Sarris P.F."/>
        </authorList>
    </citation>
    <scope>NUCLEOTIDE SEQUENCE</scope>
    <source>
        <strain evidence="2">PFS-001/15</strain>
        <tissue evidence="2">Leaf</tissue>
    </source>
</reference>
<keyword evidence="1" id="KW-0732">Signal</keyword>
<feature type="chain" id="PRO_5035738070" evidence="1">
    <location>
        <begin position="19"/>
        <end position="140"/>
    </location>
</feature>
<evidence type="ECO:0000256" key="1">
    <source>
        <dbReference type="SAM" id="SignalP"/>
    </source>
</evidence>
<dbReference type="Proteomes" id="UP000712281">
    <property type="component" value="Unassembled WGS sequence"/>
</dbReference>
<dbReference type="AlphaFoldDB" id="A0A8S9MNR0"/>
<gene>
    <name evidence="2" type="ORF">F2Q68_00041383</name>
</gene>
<evidence type="ECO:0000313" key="2">
    <source>
        <dbReference type="EMBL" id="KAF2618703.1"/>
    </source>
</evidence>
<proteinExistence type="predicted"/>
<sequence>MKSIAFFVLLLLAVATSGNMLNGWQNLTGVHEDGEEVIWVSLVPDKKNYITHHTLNRQPAFPIPCSARTARVLISALTARIRRTQQAPVRVPYLSKQYVRDPTISARYSTRSVPARDDQQAIRSRLFSIRWSIQPDLRLR</sequence>